<dbReference type="EMBL" id="BFEA01000269">
    <property type="protein sequence ID" value="GBG77517.1"/>
    <property type="molecule type" value="Genomic_DNA"/>
</dbReference>
<comment type="caution">
    <text evidence="2">The sequence shown here is derived from an EMBL/GenBank/DDBJ whole genome shotgun (WGS) entry which is preliminary data.</text>
</comment>
<keyword evidence="3" id="KW-1185">Reference proteome</keyword>
<proteinExistence type="predicted"/>
<evidence type="ECO:0000313" key="2">
    <source>
        <dbReference type="EMBL" id="GBG77517.1"/>
    </source>
</evidence>
<organism evidence="2 3">
    <name type="scientific">Chara braunii</name>
    <name type="common">Braun's stonewort</name>
    <dbReference type="NCBI Taxonomy" id="69332"/>
    <lineage>
        <taxon>Eukaryota</taxon>
        <taxon>Viridiplantae</taxon>
        <taxon>Streptophyta</taxon>
        <taxon>Charophyceae</taxon>
        <taxon>Charales</taxon>
        <taxon>Characeae</taxon>
        <taxon>Chara</taxon>
    </lineage>
</organism>
<protein>
    <submittedName>
        <fullName evidence="2">Uncharacterized protein</fullName>
    </submittedName>
</protein>
<accession>A0A388L5E4</accession>
<gene>
    <name evidence="2" type="ORF">CBR_g23961</name>
</gene>
<sequence length="299" mass="32854">MQFGRGEREAVYCRDKEYVNPKGKHPFLKISVGGEVEFHSELMASIVMQNLPHEAPSSICSRLSPSATSSGRLSMAAILDDGLPCFDLSSVFAPLRLNGNQGAPGAAPTPLLTLPPNNNSGVGTVAPALAYSGQSNGGGWLGKRAYTLEERVAKISQRHEAEEAKEKAWKEEEERMKRKQEEDDRLMREKKERDEFQHSIKQKLAESLNKVYSAIDGKKRTEPGDVEQLKATVEGLQQRLAGAGTSTDKHAHDAAIDELARIRREQGEMKADAGKRLSALEDVVMTLQRQCEEAEAAAE</sequence>
<dbReference type="Gramene" id="GBG77517">
    <property type="protein sequence ID" value="GBG77517"/>
    <property type="gene ID" value="CBR_g23961"/>
</dbReference>
<dbReference type="Proteomes" id="UP000265515">
    <property type="component" value="Unassembled WGS sequence"/>
</dbReference>
<evidence type="ECO:0000256" key="1">
    <source>
        <dbReference type="SAM" id="MobiDB-lite"/>
    </source>
</evidence>
<dbReference type="AlphaFoldDB" id="A0A388L5E4"/>
<name>A0A388L5E4_CHABU</name>
<feature type="region of interest" description="Disordered" evidence="1">
    <location>
        <begin position="166"/>
        <end position="187"/>
    </location>
</feature>
<reference evidence="2 3" key="1">
    <citation type="journal article" date="2018" name="Cell">
        <title>The Chara Genome: Secondary Complexity and Implications for Plant Terrestrialization.</title>
        <authorList>
            <person name="Nishiyama T."/>
            <person name="Sakayama H."/>
            <person name="Vries J.D."/>
            <person name="Buschmann H."/>
            <person name="Saint-Marcoux D."/>
            <person name="Ullrich K.K."/>
            <person name="Haas F.B."/>
            <person name="Vanderstraeten L."/>
            <person name="Becker D."/>
            <person name="Lang D."/>
            <person name="Vosolsobe S."/>
            <person name="Rombauts S."/>
            <person name="Wilhelmsson P.K.I."/>
            <person name="Janitza P."/>
            <person name="Kern R."/>
            <person name="Heyl A."/>
            <person name="Rumpler F."/>
            <person name="Villalobos L.I.A.C."/>
            <person name="Clay J.M."/>
            <person name="Skokan R."/>
            <person name="Toyoda A."/>
            <person name="Suzuki Y."/>
            <person name="Kagoshima H."/>
            <person name="Schijlen E."/>
            <person name="Tajeshwar N."/>
            <person name="Catarino B."/>
            <person name="Hetherington A.J."/>
            <person name="Saltykova A."/>
            <person name="Bonnot C."/>
            <person name="Breuninger H."/>
            <person name="Symeonidi A."/>
            <person name="Radhakrishnan G.V."/>
            <person name="Van Nieuwerburgh F."/>
            <person name="Deforce D."/>
            <person name="Chang C."/>
            <person name="Karol K.G."/>
            <person name="Hedrich R."/>
            <person name="Ulvskov P."/>
            <person name="Glockner G."/>
            <person name="Delwiche C.F."/>
            <person name="Petrasek J."/>
            <person name="Van de Peer Y."/>
            <person name="Friml J."/>
            <person name="Beilby M."/>
            <person name="Dolan L."/>
            <person name="Kohara Y."/>
            <person name="Sugano S."/>
            <person name="Fujiyama A."/>
            <person name="Delaux P.-M."/>
            <person name="Quint M."/>
            <person name="TheiBen G."/>
            <person name="Hagemann M."/>
            <person name="Harholt J."/>
            <person name="Dunand C."/>
            <person name="Zachgo S."/>
            <person name="Langdale J."/>
            <person name="Maumus F."/>
            <person name="Straeten D.V.D."/>
            <person name="Gould S.B."/>
            <person name="Rensing S.A."/>
        </authorList>
    </citation>
    <scope>NUCLEOTIDE SEQUENCE [LARGE SCALE GENOMIC DNA]</scope>
    <source>
        <strain evidence="2 3">S276</strain>
    </source>
</reference>
<evidence type="ECO:0000313" key="3">
    <source>
        <dbReference type="Proteomes" id="UP000265515"/>
    </source>
</evidence>